<dbReference type="EMBL" id="JAWDGP010002624">
    <property type="protein sequence ID" value="KAK3781321.1"/>
    <property type="molecule type" value="Genomic_DNA"/>
</dbReference>
<keyword evidence="3" id="KW-1185">Reference proteome</keyword>
<dbReference type="AlphaFoldDB" id="A0AAE1DSE2"/>
<keyword evidence="1" id="KW-0175">Coiled coil</keyword>
<name>A0AAE1DSE2_9GAST</name>
<accession>A0AAE1DSE2</accession>
<gene>
    <name evidence="2" type="ORF">RRG08_018948</name>
</gene>
<comment type="caution">
    <text evidence="2">The sequence shown here is derived from an EMBL/GenBank/DDBJ whole genome shotgun (WGS) entry which is preliminary data.</text>
</comment>
<proteinExistence type="predicted"/>
<evidence type="ECO:0000256" key="1">
    <source>
        <dbReference type="SAM" id="Coils"/>
    </source>
</evidence>
<reference evidence="2" key="1">
    <citation type="journal article" date="2023" name="G3 (Bethesda)">
        <title>A reference genome for the long-term kleptoplast-retaining sea slug Elysia crispata morphotype clarki.</title>
        <authorList>
            <person name="Eastman K.E."/>
            <person name="Pendleton A.L."/>
            <person name="Shaikh M.A."/>
            <person name="Suttiyut T."/>
            <person name="Ogas R."/>
            <person name="Tomko P."/>
            <person name="Gavelis G."/>
            <person name="Widhalm J.R."/>
            <person name="Wisecaver J.H."/>
        </authorList>
    </citation>
    <scope>NUCLEOTIDE SEQUENCE</scope>
    <source>
        <strain evidence="2">ECLA1</strain>
    </source>
</reference>
<evidence type="ECO:0000313" key="3">
    <source>
        <dbReference type="Proteomes" id="UP001283361"/>
    </source>
</evidence>
<feature type="coiled-coil region" evidence="1">
    <location>
        <begin position="59"/>
        <end position="100"/>
    </location>
</feature>
<dbReference type="Proteomes" id="UP001283361">
    <property type="component" value="Unassembled WGS sequence"/>
</dbReference>
<organism evidence="2 3">
    <name type="scientific">Elysia crispata</name>
    <name type="common">lettuce slug</name>
    <dbReference type="NCBI Taxonomy" id="231223"/>
    <lineage>
        <taxon>Eukaryota</taxon>
        <taxon>Metazoa</taxon>
        <taxon>Spiralia</taxon>
        <taxon>Lophotrochozoa</taxon>
        <taxon>Mollusca</taxon>
        <taxon>Gastropoda</taxon>
        <taxon>Heterobranchia</taxon>
        <taxon>Euthyneura</taxon>
        <taxon>Panpulmonata</taxon>
        <taxon>Sacoglossa</taxon>
        <taxon>Placobranchoidea</taxon>
        <taxon>Plakobranchidae</taxon>
        <taxon>Elysia</taxon>
    </lineage>
</organism>
<sequence length="106" mass="12221">MLGKPASRTFPECVLRTPWHGTRDVQELLLKEALAKEELRQLHMAANAKRTELTEIQNVNVVINERARAIEEARELEAALRAKRQEIAKYDEEIAEYRTLKALLPD</sequence>
<protein>
    <submittedName>
        <fullName evidence="2">Uncharacterized protein</fullName>
    </submittedName>
</protein>
<evidence type="ECO:0000313" key="2">
    <source>
        <dbReference type="EMBL" id="KAK3781321.1"/>
    </source>
</evidence>